<dbReference type="Proteomes" id="UP000053660">
    <property type="component" value="Unassembled WGS sequence"/>
</dbReference>
<proteinExistence type="predicted"/>
<dbReference type="SUPFAM" id="SSF54001">
    <property type="entry name" value="Cysteine proteinases"/>
    <property type="match status" value="1"/>
</dbReference>
<evidence type="ECO:0000256" key="1">
    <source>
        <dbReference type="SAM" id="SignalP"/>
    </source>
</evidence>
<evidence type="ECO:0000313" key="2">
    <source>
        <dbReference type="EMBL" id="KHJ90545.1"/>
    </source>
</evidence>
<accession>A0A0B1T583</accession>
<dbReference type="EMBL" id="KN552917">
    <property type="protein sequence ID" value="KHJ90545.1"/>
    <property type="molecule type" value="Genomic_DNA"/>
</dbReference>
<feature type="signal peptide" evidence="1">
    <location>
        <begin position="1"/>
        <end position="16"/>
    </location>
</feature>
<keyword evidence="1" id="KW-0732">Signal</keyword>
<name>A0A0B1T583_OESDE</name>
<dbReference type="Gene3D" id="3.90.70.10">
    <property type="entry name" value="Cysteine proteinases"/>
    <property type="match status" value="1"/>
</dbReference>
<feature type="chain" id="PRO_5005422633" evidence="1">
    <location>
        <begin position="17"/>
        <end position="126"/>
    </location>
</feature>
<evidence type="ECO:0000313" key="3">
    <source>
        <dbReference type="Proteomes" id="UP000053660"/>
    </source>
</evidence>
<dbReference type="OrthoDB" id="5850821at2759"/>
<sequence>MLFTAVLAITLLLVEPLPFEDFLTQPIPSYARELTGTALVDYVNSRQTLFKAEFSENAREFLSARLMDQKYMYRPEETTMEKEVVFHGDIPESFDAREKWSLCPSVNYIRDQSACGTLDLFDFFRS</sequence>
<reference evidence="2 3" key="1">
    <citation type="submission" date="2014-03" db="EMBL/GenBank/DDBJ databases">
        <title>Draft genome of the hookworm Oesophagostomum dentatum.</title>
        <authorList>
            <person name="Mitreva M."/>
        </authorList>
    </citation>
    <scope>NUCLEOTIDE SEQUENCE [LARGE SCALE GENOMIC DNA]</scope>
    <source>
        <strain evidence="2 3">OD-Hann</strain>
    </source>
</reference>
<dbReference type="InterPro" id="IPR038765">
    <property type="entry name" value="Papain-like_cys_pep_sf"/>
</dbReference>
<keyword evidence="3" id="KW-1185">Reference proteome</keyword>
<organism evidence="2 3">
    <name type="scientific">Oesophagostomum dentatum</name>
    <name type="common">Nodular worm</name>
    <dbReference type="NCBI Taxonomy" id="61180"/>
    <lineage>
        <taxon>Eukaryota</taxon>
        <taxon>Metazoa</taxon>
        <taxon>Ecdysozoa</taxon>
        <taxon>Nematoda</taxon>
        <taxon>Chromadorea</taxon>
        <taxon>Rhabditida</taxon>
        <taxon>Rhabditina</taxon>
        <taxon>Rhabditomorpha</taxon>
        <taxon>Strongyloidea</taxon>
        <taxon>Strongylidae</taxon>
        <taxon>Oesophagostomum</taxon>
    </lineage>
</organism>
<dbReference type="AlphaFoldDB" id="A0A0B1T583"/>
<protein>
    <submittedName>
        <fullName evidence="2">Uncharacterized protein</fullName>
    </submittedName>
</protein>
<gene>
    <name evidence="2" type="ORF">OESDEN_09611</name>
</gene>